<protein>
    <recommendedName>
        <fullName evidence="5">phosphoglycolate phosphatase</fullName>
        <ecNumber evidence="5">3.1.3.18</ecNumber>
    </recommendedName>
</protein>
<comment type="catalytic activity">
    <reaction evidence="1">
        <text>2-phosphoglycolate + H2O = glycolate + phosphate</text>
        <dbReference type="Rhea" id="RHEA:14369"/>
        <dbReference type="ChEBI" id="CHEBI:15377"/>
        <dbReference type="ChEBI" id="CHEBI:29805"/>
        <dbReference type="ChEBI" id="CHEBI:43474"/>
        <dbReference type="ChEBI" id="CHEBI:58033"/>
        <dbReference type="EC" id="3.1.3.18"/>
    </reaction>
</comment>
<dbReference type="PRINTS" id="PR00413">
    <property type="entry name" value="HADHALOGNASE"/>
</dbReference>
<dbReference type="InterPro" id="IPR036412">
    <property type="entry name" value="HAD-like_sf"/>
</dbReference>
<keyword evidence="8" id="KW-0460">Magnesium</keyword>
<evidence type="ECO:0000256" key="1">
    <source>
        <dbReference type="ARBA" id="ARBA00000830"/>
    </source>
</evidence>
<dbReference type="Gene3D" id="3.40.50.1000">
    <property type="entry name" value="HAD superfamily/HAD-like"/>
    <property type="match status" value="1"/>
</dbReference>
<keyword evidence="6" id="KW-0479">Metal-binding</keyword>
<comment type="similarity">
    <text evidence="4">Belongs to the HAD-like hydrolase superfamily. CbbY/CbbZ/Gph/YieH family.</text>
</comment>
<organism evidence="10 11">
    <name type="scientific">Marinospirillum alkalitolerans</name>
    <dbReference type="NCBI Taxonomy" id="3123374"/>
    <lineage>
        <taxon>Bacteria</taxon>
        <taxon>Pseudomonadati</taxon>
        <taxon>Pseudomonadota</taxon>
        <taxon>Gammaproteobacteria</taxon>
        <taxon>Oceanospirillales</taxon>
        <taxon>Oceanospirillaceae</taxon>
        <taxon>Marinospirillum</taxon>
    </lineage>
</organism>
<dbReference type="Pfam" id="PF13419">
    <property type="entry name" value="HAD_2"/>
    <property type="match status" value="1"/>
</dbReference>
<comment type="pathway">
    <text evidence="3">Organic acid metabolism; glycolate biosynthesis; glycolate from 2-phosphoglycolate: step 1/1.</text>
</comment>
<dbReference type="Gene3D" id="1.10.150.240">
    <property type="entry name" value="Putative phosphatase, domain 2"/>
    <property type="match status" value="1"/>
</dbReference>
<dbReference type="SFLD" id="SFLDG01135">
    <property type="entry name" value="C1.5.6:_HAD__Beta-PGM__Phospha"/>
    <property type="match status" value="1"/>
</dbReference>
<dbReference type="InterPro" id="IPR050155">
    <property type="entry name" value="HAD-like_hydrolase_sf"/>
</dbReference>
<dbReference type="InterPro" id="IPR037512">
    <property type="entry name" value="PGPase_prok"/>
</dbReference>
<keyword evidence="7 10" id="KW-0378">Hydrolase</keyword>
<evidence type="ECO:0000256" key="5">
    <source>
        <dbReference type="ARBA" id="ARBA00013078"/>
    </source>
</evidence>
<dbReference type="GO" id="GO:0008967">
    <property type="term" value="F:phosphoglycolate phosphatase activity"/>
    <property type="evidence" value="ECO:0007669"/>
    <property type="project" value="UniProtKB-EC"/>
</dbReference>
<evidence type="ECO:0000313" key="10">
    <source>
        <dbReference type="EMBL" id="MFK7160494.1"/>
    </source>
</evidence>
<dbReference type="Proteomes" id="UP001621714">
    <property type="component" value="Unassembled WGS sequence"/>
</dbReference>
<evidence type="ECO:0000256" key="8">
    <source>
        <dbReference type="ARBA" id="ARBA00022842"/>
    </source>
</evidence>
<dbReference type="InterPro" id="IPR006439">
    <property type="entry name" value="HAD-SF_hydro_IA"/>
</dbReference>
<dbReference type="PANTHER" id="PTHR43434">
    <property type="entry name" value="PHOSPHOGLYCOLATE PHOSPHATASE"/>
    <property type="match status" value="1"/>
</dbReference>
<dbReference type="EMBL" id="JBANFI010000003">
    <property type="protein sequence ID" value="MFK7160494.1"/>
    <property type="molecule type" value="Genomic_DNA"/>
</dbReference>
<evidence type="ECO:0000256" key="6">
    <source>
        <dbReference type="ARBA" id="ARBA00022723"/>
    </source>
</evidence>
<evidence type="ECO:0000256" key="7">
    <source>
        <dbReference type="ARBA" id="ARBA00022801"/>
    </source>
</evidence>
<dbReference type="SUPFAM" id="SSF56784">
    <property type="entry name" value="HAD-like"/>
    <property type="match status" value="1"/>
</dbReference>
<proteinExistence type="inferred from homology"/>
<evidence type="ECO:0000256" key="3">
    <source>
        <dbReference type="ARBA" id="ARBA00004818"/>
    </source>
</evidence>
<dbReference type="NCBIfam" id="TIGR01549">
    <property type="entry name" value="HAD-SF-IA-v1"/>
    <property type="match status" value="1"/>
</dbReference>
<evidence type="ECO:0000256" key="4">
    <source>
        <dbReference type="ARBA" id="ARBA00006171"/>
    </source>
</evidence>
<dbReference type="RefSeq" id="WP_405338259.1">
    <property type="nucleotide sequence ID" value="NZ_JBANFI010000003.1"/>
</dbReference>
<accession>A0ABW8PX67</accession>
<evidence type="ECO:0000313" key="11">
    <source>
        <dbReference type="Proteomes" id="UP001621714"/>
    </source>
</evidence>
<dbReference type="SFLD" id="SFLDG01129">
    <property type="entry name" value="C1.5:_HAD__Beta-PGM__Phosphata"/>
    <property type="match status" value="1"/>
</dbReference>
<reference evidence="10 11" key="1">
    <citation type="submission" date="2024-02" db="EMBL/GenBank/DDBJ databases">
        <title>Marinospirillum sp. MEB 164 isolated from Lonar lake sediment.</title>
        <authorList>
            <person name="Joshi A."/>
            <person name="Thite S."/>
        </authorList>
    </citation>
    <scope>NUCLEOTIDE SEQUENCE [LARGE SCALE GENOMIC DNA]</scope>
    <source>
        <strain evidence="10 11">MEB164</strain>
    </source>
</reference>
<dbReference type="EC" id="3.1.3.18" evidence="5"/>
<sequence>MNSLSAALLTRLQQAELFAFDLDGTLVDSVGDLALALNRGLKDLGWPQVSQDQVRHWVGQGSLRLAHQCVQAHYQSLDGSDHAASLPLEADEVQRLHQAFLHHYQQVNGHTTQLLPGALASVQHLKKCGKKLALITNKPSAYLPTLLALFELDTQFDLLLGGDSLLQRKPDPAPLLYAAHHLGCSPHTSVMIGDSRHDIHAARAAGFISLGLPAGYNHGEDLSLSQPDAMLGSLNDLLLIESAVDRIG</sequence>
<dbReference type="SFLD" id="SFLDS00003">
    <property type="entry name" value="Haloacid_Dehalogenase"/>
    <property type="match status" value="1"/>
</dbReference>
<dbReference type="InterPro" id="IPR041492">
    <property type="entry name" value="HAD_2"/>
</dbReference>
<dbReference type="InterPro" id="IPR023214">
    <property type="entry name" value="HAD_sf"/>
</dbReference>
<evidence type="ECO:0000256" key="9">
    <source>
        <dbReference type="ARBA" id="ARBA00023277"/>
    </source>
</evidence>
<keyword evidence="9" id="KW-0119">Carbohydrate metabolism</keyword>
<comment type="cofactor">
    <cofactor evidence="2">
        <name>Mg(2+)</name>
        <dbReference type="ChEBI" id="CHEBI:18420"/>
    </cofactor>
</comment>
<comment type="caution">
    <text evidence="10">The sequence shown here is derived from an EMBL/GenBank/DDBJ whole genome shotgun (WGS) entry which is preliminary data.</text>
</comment>
<dbReference type="NCBIfam" id="TIGR01449">
    <property type="entry name" value="PGP_bact"/>
    <property type="match status" value="1"/>
</dbReference>
<keyword evidence="11" id="KW-1185">Reference proteome</keyword>
<evidence type="ECO:0000256" key="2">
    <source>
        <dbReference type="ARBA" id="ARBA00001946"/>
    </source>
</evidence>
<dbReference type="InterPro" id="IPR023198">
    <property type="entry name" value="PGP-like_dom2"/>
</dbReference>
<dbReference type="PANTHER" id="PTHR43434:SF1">
    <property type="entry name" value="PHOSPHOGLYCOLATE PHOSPHATASE"/>
    <property type="match status" value="1"/>
</dbReference>
<name>A0ABW8PX67_9GAMM</name>
<gene>
    <name evidence="10" type="primary">gph</name>
    <name evidence="10" type="ORF">V6U78_05530</name>
</gene>